<evidence type="ECO:0000313" key="3">
    <source>
        <dbReference type="Proteomes" id="UP000245433"/>
    </source>
</evidence>
<dbReference type="EMBL" id="QEKT01000009">
    <property type="protein sequence ID" value="PVY83101.1"/>
    <property type="molecule type" value="Genomic_DNA"/>
</dbReference>
<feature type="domain" description="Antitoxin SocA-like Panacea" evidence="1">
    <location>
        <begin position="60"/>
        <end position="168"/>
    </location>
</feature>
<dbReference type="InterPro" id="IPR025272">
    <property type="entry name" value="SocA_Panacea"/>
</dbReference>
<keyword evidence="3" id="KW-1185">Reference proteome</keyword>
<proteinExistence type="predicted"/>
<dbReference type="Proteomes" id="UP000245433">
    <property type="component" value="Unassembled WGS sequence"/>
</dbReference>
<evidence type="ECO:0000259" key="1">
    <source>
        <dbReference type="Pfam" id="PF13274"/>
    </source>
</evidence>
<gene>
    <name evidence="2" type="ORF">C7384_10949</name>
</gene>
<organism evidence="2 3">
    <name type="scientific">Convivina intestini</name>
    <dbReference type="NCBI Taxonomy" id="1505726"/>
    <lineage>
        <taxon>Bacteria</taxon>
        <taxon>Bacillati</taxon>
        <taxon>Bacillota</taxon>
        <taxon>Bacilli</taxon>
        <taxon>Lactobacillales</taxon>
        <taxon>Lactobacillaceae</taxon>
        <taxon>Convivina</taxon>
    </lineage>
</organism>
<reference evidence="2 3" key="1">
    <citation type="submission" date="2018-04" db="EMBL/GenBank/DDBJ databases">
        <title>Genomic Encyclopedia of Type Strains, Phase IV (KMG-IV): sequencing the most valuable type-strain genomes for metagenomic binning, comparative biology and taxonomic classification.</title>
        <authorList>
            <person name="Goeker M."/>
        </authorList>
    </citation>
    <scope>NUCLEOTIDE SEQUENCE [LARGE SCALE GENOMIC DNA]</scope>
    <source>
        <strain evidence="2 3">DSM 28795</strain>
    </source>
</reference>
<dbReference type="AlphaFoldDB" id="A0A2U1D5Y8"/>
<comment type="caution">
    <text evidence="2">The sequence shown here is derived from an EMBL/GenBank/DDBJ whole genome shotgun (WGS) entry which is preliminary data.</text>
</comment>
<name>A0A2U1D5Y8_9LACO</name>
<sequence>MVKYCFELVSFVIMKKQEELKGNDMKTWSALQVVDWLRTYNFAELKENENAEELTQMKAMKLLYYIQGIALAAYGKKLFTEDLLAWRYGPVVKDVHDKYSGMRGIVNIVVNDYDVNENNGIDPEARKNFEEISNDDDAEVVLDTVMEFYGSKSAIELMKLTHNETPWQETAQSDVIDPVLLQTYFKENVLN</sequence>
<evidence type="ECO:0000313" key="2">
    <source>
        <dbReference type="EMBL" id="PVY83101.1"/>
    </source>
</evidence>
<protein>
    <submittedName>
        <fullName evidence="2">Putative phage-associated protein</fullName>
    </submittedName>
</protein>
<dbReference type="Pfam" id="PF13274">
    <property type="entry name" value="SocA_Panacea"/>
    <property type="match status" value="1"/>
</dbReference>
<accession>A0A2U1D5Y8</accession>